<dbReference type="EMBL" id="BSDO01000007">
    <property type="protein sequence ID" value="GLI24455.1"/>
    <property type="molecule type" value="Genomic_DNA"/>
</dbReference>
<dbReference type="PIRSF" id="PIRSF018296">
    <property type="entry name" value="Format_dh_formtn"/>
    <property type="match status" value="1"/>
</dbReference>
<comment type="similarity">
    <text evidence="2">Belongs to the FdhE family.</text>
</comment>
<accession>A0A9W6CRK6</accession>
<protein>
    <recommendedName>
        <fullName evidence="2">Protein FdhE homolog</fullName>
    </recommendedName>
</protein>
<comment type="caution">
    <text evidence="6">The sequence shown here is derived from an EMBL/GenBank/DDBJ whole genome shotgun (WGS) entry which is preliminary data.</text>
</comment>
<dbReference type="PANTHER" id="PTHR37689">
    <property type="entry name" value="PROTEIN FDHE"/>
    <property type="match status" value="1"/>
</dbReference>
<gene>
    <name evidence="2 6" type="primary">fdhE</name>
    <name evidence="6" type="ORF">XFLAVUS301_41290</name>
</gene>
<dbReference type="SUPFAM" id="SSF144020">
    <property type="entry name" value="FdhE-like"/>
    <property type="match status" value="1"/>
</dbReference>
<dbReference type="Proteomes" id="UP001144397">
    <property type="component" value="Unassembled WGS sequence"/>
</dbReference>
<evidence type="ECO:0000313" key="6">
    <source>
        <dbReference type="EMBL" id="GLI24455.1"/>
    </source>
</evidence>
<dbReference type="InterPro" id="IPR056797">
    <property type="entry name" value="FdhE_central"/>
</dbReference>
<dbReference type="PANTHER" id="PTHR37689:SF1">
    <property type="entry name" value="PROTEIN FDHE"/>
    <property type="match status" value="1"/>
</dbReference>
<feature type="domain" description="FdhE N-terminal" evidence="3">
    <location>
        <begin position="38"/>
        <end position="200"/>
    </location>
</feature>
<dbReference type="Pfam" id="PF24859">
    <property type="entry name" value="FdhE_central"/>
    <property type="match status" value="1"/>
</dbReference>
<feature type="domain" description="FdhE C-terminal" evidence="5">
    <location>
        <begin position="242"/>
        <end position="318"/>
    </location>
</feature>
<dbReference type="GO" id="GO:0008199">
    <property type="term" value="F:ferric iron binding"/>
    <property type="evidence" value="ECO:0007669"/>
    <property type="project" value="TreeGrafter"/>
</dbReference>
<evidence type="ECO:0000313" key="7">
    <source>
        <dbReference type="Proteomes" id="UP001144397"/>
    </source>
</evidence>
<comment type="subcellular location">
    <subcellularLocation>
        <location evidence="2">Cytoplasm</location>
    </subcellularLocation>
</comment>
<proteinExistence type="inferred from homology"/>
<dbReference type="Pfam" id="PF04216">
    <property type="entry name" value="FdhE_N"/>
    <property type="match status" value="1"/>
</dbReference>
<organism evidence="6 7">
    <name type="scientific">Xanthobacter flavus</name>
    <dbReference type="NCBI Taxonomy" id="281"/>
    <lineage>
        <taxon>Bacteria</taxon>
        <taxon>Pseudomonadati</taxon>
        <taxon>Pseudomonadota</taxon>
        <taxon>Alphaproteobacteria</taxon>
        <taxon>Hyphomicrobiales</taxon>
        <taxon>Xanthobacteraceae</taxon>
        <taxon>Xanthobacter</taxon>
    </lineage>
</organism>
<dbReference type="AlphaFoldDB" id="A0A9W6CRK6"/>
<dbReference type="HAMAP" id="MF_00611">
    <property type="entry name" value="FdeH"/>
    <property type="match status" value="1"/>
</dbReference>
<sequence length="321" mass="34460">MHVTREVREVIMSRTFGPSSAPPIPDPSVLEGVTAPTFAYLPDPSTLFARRAARFRHLAQNNPLSPYLTFLAGLSEAQHAAIAATPAPEPVEAAQVERARANEMPPLDRSHFTTDAAFDTLFERALAEATKIEQPEAARTALERVRMASDVARGEMIRNVLASSIPEEALAEHLYVAAALEAHFARLASQLDAARLVPVGDGVCPTCGGPPVGSLIVNWPTSHGARYCACALCGTLWNYVRVRCTACGSTAGIGYQEMEGGNGAVKAETCDTCHAYSKVFYLTQDDGLDPVADDVASLALDIKQKDGPYRRAAFNPFLLGY</sequence>
<evidence type="ECO:0000256" key="2">
    <source>
        <dbReference type="HAMAP-Rule" id="MF_00611"/>
    </source>
</evidence>
<reference evidence="6" key="1">
    <citation type="submission" date="2022-12" db="EMBL/GenBank/DDBJ databases">
        <title>Reference genome sequencing for broad-spectrum identification of bacterial and archaeal isolates by mass spectrometry.</title>
        <authorList>
            <person name="Sekiguchi Y."/>
            <person name="Tourlousse D.M."/>
        </authorList>
    </citation>
    <scope>NUCLEOTIDE SEQUENCE</scope>
    <source>
        <strain evidence="6">301</strain>
    </source>
</reference>
<dbReference type="InterPro" id="IPR006452">
    <property type="entry name" value="Formate_DH_accessory"/>
</dbReference>
<dbReference type="Gene3D" id="3.90.1670.10">
    <property type="entry name" value="FdhE-like domain"/>
    <property type="match status" value="1"/>
</dbReference>
<dbReference type="NCBIfam" id="TIGR01562">
    <property type="entry name" value="FdhE"/>
    <property type="match status" value="1"/>
</dbReference>
<evidence type="ECO:0000256" key="1">
    <source>
        <dbReference type="ARBA" id="ARBA00022490"/>
    </source>
</evidence>
<dbReference type="GO" id="GO:0005829">
    <property type="term" value="C:cytosol"/>
    <property type="evidence" value="ECO:0007669"/>
    <property type="project" value="TreeGrafter"/>
</dbReference>
<dbReference type="GO" id="GO:0051604">
    <property type="term" value="P:protein maturation"/>
    <property type="evidence" value="ECO:0007669"/>
    <property type="project" value="TreeGrafter"/>
</dbReference>
<dbReference type="InterPro" id="IPR056796">
    <property type="entry name" value="FdhE_C"/>
</dbReference>
<comment type="function">
    <text evidence="2">Necessary for formate dehydrogenase activity.</text>
</comment>
<evidence type="ECO:0000259" key="4">
    <source>
        <dbReference type="Pfam" id="PF24859"/>
    </source>
</evidence>
<evidence type="ECO:0000259" key="5">
    <source>
        <dbReference type="Pfam" id="PF24860"/>
    </source>
</evidence>
<dbReference type="Pfam" id="PF24860">
    <property type="entry name" value="FdhE_C"/>
    <property type="match status" value="1"/>
</dbReference>
<dbReference type="InterPro" id="IPR056774">
    <property type="entry name" value="FdhE_N"/>
</dbReference>
<keyword evidence="1 2" id="KW-0963">Cytoplasm</keyword>
<dbReference type="CDD" id="cd16341">
    <property type="entry name" value="FdhE"/>
    <property type="match status" value="1"/>
</dbReference>
<feature type="domain" description="FdhE central" evidence="4">
    <location>
        <begin position="203"/>
        <end position="241"/>
    </location>
</feature>
<dbReference type="InterPro" id="IPR024064">
    <property type="entry name" value="FdhE-like_sf"/>
</dbReference>
<name>A0A9W6CRK6_XANFL</name>
<evidence type="ECO:0000259" key="3">
    <source>
        <dbReference type="Pfam" id="PF04216"/>
    </source>
</evidence>